<dbReference type="SUPFAM" id="SSF52087">
    <property type="entry name" value="CRAL/TRIO domain"/>
    <property type="match status" value="1"/>
</dbReference>
<dbReference type="PROSITE" id="PS50191">
    <property type="entry name" value="CRAL_TRIO"/>
    <property type="match status" value="1"/>
</dbReference>
<dbReference type="InterPro" id="IPR036865">
    <property type="entry name" value="CRAL-TRIO_dom_sf"/>
</dbReference>
<dbReference type="InterPro" id="IPR036273">
    <property type="entry name" value="CRAL/TRIO_N_dom_sf"/>
</dbReference>
<keyword evidence="3" id="KW-1185">Reference proteome</keyword>
<organism evidence="2 3">
    <name type="scientific">Favolaschia claudopus</name>
    <dbReference type="NCBI Taxonomy" id="2862362"/>
    <lineage>
        <taxon>Eukaryota</taxon>
        <taxon>Fungi</taxon>
        <taxon>Dikarya</taxon>
        <taxon>Basidiomycota</taxon>
        <taxon>Agaricomycotina</taxon>
        <taxon>Agaricomycetes</taxon>
        <taxon>Agaricomycetidae</taxon>
        <taxon>Agaricales</taxon>
        <taxon>Marasmiineae</taxon>
        <taxon>Mycenaceae</taxon>
        <taxon>Favolaschia</taxon>
    </lineage>
</organism>
<dbReference type="SUPFAM" id="SSF46938">
    <property type="entry name" value="CRAL/TRIO N-terminal domain"/>
    <property type="match status" value="1"/>
</dbReference>
<gene>
    <name evidence="2" type="ORF">R3P38DRAFT_3264887</name>
</gene>
<dbReference type="Gene3D" id="3.40.525.10">
    <property type="entry name" value="CRAL-TRIO lipid binding domain"/>
    <property type="match status" value="1"/>
</dbReference>
<sequence length="277" mass="31209">MSQPDSNYTPPPGHLGNLCSEQEAALGKLKEELQKDGILVEARHDDATLLRFLRARKFDVEQSKEMFKAAEKWRKEFNVDELVKTFDFTEVAEVDKYLPQYYHNMDKSGRPIYIQRLGNLNVKAMYECTTQERLLQHLVVEYEAFLNSRLPACSSAVGHPVETSFSILDLGGVSLSSFIRVKDYVSEATKIGQNYYPECMGKFYVINAPMGFSTVWNVVKGWLDEVTVDKVHILGGAKEYKAELLEQIDEGNLTEELGGTCKCAQGCSLSDVGPWNA</sequence>
<dbReference type="Gene3D" id="1.10.8.20">
    <property type="entry name" value="N-terminal domain of phosphatidylinositol transfer protein sec14p"/>
    <property type="match status" value="1"/>
</dbReference>
<evidence type="ECO:0000313" key="2">
    <source>
        <dbReference type="EMBL" id="KAK7032895.1"/>
    </source>
</evidence>
<name>A0AAW0C0N1_9AGAR</name>
<dbReference type="Pfam" id="PF03765">
    <property type="entry name" value="CRAL_TRIO_N"/>
    <property type="match status" value="1"/>
</dbReference>
<dbReference type="EMBL" id="JAWWNJ010000023">
    <property type="protein sequence ID" value="KAK7032895.1"/>
    <property type="molecule type" value="Genomic_DNA"/>
</dbReference>
<proteinExistence type="predicted"/>
<reference evidence="2 3" key="1">
    <citation type="journal article" date="2024" name="J Genomics">
        <title>Draft genome sequencing and assembly of Favolaschia claudopus CIRM-BRFM 2984 isolated from oak limbs.</title>
        <authorList>
            <person name="Navarro D."/>
            <person name="Drula E."/>
            <person name="Chaduli D."/>
            <person name="Cazenave R."/>
            <person name="Ahrendt S."/>
            <person name="Wang J."/>
            <person name="Lipzen A."/>
            <person name="Daum C."/>
            <person name="Barry K."/>
            <person name="Grigoriev I.V."/>
            <person name="Favel A."/>
            <person name="Rosso M.N."/>
            <person name="Martin F."/>
        </authorList>
    </citation>
    <scope>NUCLEOTIDE SEQUENCE [LARGE SCALE GENOMIC DNA]</scope>
    <source>
        <strain evidence="2 3">CIRM-BRFM 2984</strain>
    </source>
</reference>
<dbReference type="SMART" id="SM01100">
    <property type="entry name" value="CRAL_TRIO_N"/>
    <property type="match status" value="1"/>
</dbReference>
<dbReference type="CDD" id="cd00170">
    <property type="entry name" value="SEC14"/>
    <property type="match status" value="1"/>
</dbReference>
<dbReference type="AlphaFoldDB" id="A0AAW0C0N1"/>
<feature type="domain" description="CRAL-TRIO" evidence="1">
    <location>
        <begin position="90"/>
        <end position="265"/>
    </location>
</feature>
<dbReference type="InterPro" id="IPR011074">
    <property type="entry name" value="CRAL/TRIO_N_dom"/>
</dbReference>
<evidence type="ECO:0000313" key="3">
    <source>
        <dbReference type="Proteomes" id="UP001362999"/>
    </source>
</evidence>
<dbReference type="PANTHER" id="PTHR45657:SF1">
    <property type="entry name" value="CRAL-TRIO DOMAIN-CONTAINING PROTEIN YKL091C-RELATED"/>
    <property type="match status" value="1"/>
</dbReference>
<dbReference type="Proteomes" id="UP001362999">
    <property type="component" value="Unassembled WGS sequence"/>
</dbReference>
<accession>A0AAW0C0N1</accession>
<protein>
    <submittedName>
        <fullName evidence="2">CRAL-TRIO domain-containing protein</fullName>
    </submittedName>
</protein>
<comment type="caution">
    <text evidence="2">The sequence shown here is derived from an EMBL/GenBank/DDBJ whole genome shotgun (WGS) entry which is preliminary data.</text>
</comment>
<dbReference type="SMART" id="SM00516">
    <property type="entry name" value="SEC14"/>
    <property type="match status" value="1"/>
</dbReference>
<dbReference type="PRINTS" id="PR00180">
    <property type="entry name" value="CRETINALDHBP"/>
</dbReference>
<evidence type="ECO:0000259" key="1">
    <source>
        <dbReference type="PROSITE" id="PS50191"/>
    </source>
</evidence>
<dbReference type="PANTHER" id="PTHR45657">
    <property type="entry name" value="CRAL-TRIO DOMAIN-CONTAINING PROTEIN YKL091C-RELATED"/>
    <property type="match status" value="1"/>
</dbReference>
<dbReference type="Pfam" id="PF00650">
    <property type="entry name" value="CRAL_TRIO"/>
    <property type="match status" value="1"/>
</dbReference>
<dbReference type="InterPro" id="IPR051026">
    <property type="entry name" value="PI/PC_transfer"/>
</dbReference>
<dbReference type="InterPro" id="IPR001251">
    <property type="entry name" value="CRAL-TRIO_dom"/>
</dbReference>